<dbReference type="InterPro" id="IPR036444">
    <property type="entry name" value="PLipase_A2_dom_sf"/>
</dbReference>
<dbReference type="Proteomes" id="UP000588586">
    <property type="component" value="Unassembled WGS sequence"/>
</dbReference>
<keyword evidence="1" id="KW-0812">Transmembrane</keyword>
<reference evidence="2 3" key="1">
    <citation type="submission" date="2020-04" db="EMBL/GenBank/DDBJ databases">
        <title>Knoellia sp. isolate from air conditioner.</title>
        <authorList>
            <person name="Chea S."/>
            <person name="Kim D.-U."/>
        </authorList>
    </citation>
    <scope>NUCLEOTIDE SEQUENCE [LARGE SCALE GENOMIC DNA]</scope>
    <source>
        <strain evidence="2 3">DB2414S</strain>
    </source>
</reference>
<evidence type="ECO:0000313" key="3">
    <source>
        <dbReference type="Proteomes" id="UP000588586"/>
    </source>
</evidence>
<name>A0A849HCN5_9MICO</name>
<evidence type="ECO:0008006" key="4">
    <source>
        <dbReference type="Google" id="ProtNLM"/>
    </source>
</evidence>
<gene>
    <name evidence="2" type="ORF">HJG52_06710</name>
</gene>
<organism evidence="2 3">
    <name type="scientific">Knoellia koreensis</name>
    <dbReference type="NCBI Taxonomy" id="2730921"/>
    <lineage>
        <taxon>Bacteria</taxon>
        <taxon>Bacillati</taxon>
        <taxon>Actinomycetota</taxon>
        <taxon>Actinomycetes</taxon>
        <taxon>Micrococcales</taxon>
        <taxon>Intrasporangiaceae</taxon>
        <taxon>Knoellia</taxon>
    </lineage>
</organism>
<dbReference type="GO" id="GO:0006644">
    <property type="term" value="P:phospholipid metabolic process"/>
    <property type="evidence" value="ECO:0007669"/>
    <property type="project" value="InterPro"/>
</dbReference>
<accession>A0A849HCN5</accession>
<keyword evidence="3" id="KW-1185">Reference proteome</keyword>
<keyword evidence="1" id="KW-1133">Transmembrane helix</keyword>
<evidence type="ECO:0000313" key="2">
    <source>
        <dbReference type="EMBL" id="NNM45695.1"/>
    </source>
</evidence>
<dbReference type="AlphaFoldDB" id="A0A849HCN5"/>
<keyword evidence="1" id="KW-0472">Membrane</keyword>
<proteinExistence type="predicted"/>
<dbReference type="GO" id="GO:0050482">
    <property type="term" value="P:arachidonate secretion"/>
    <property type="evidence" value="ECO:0007669"/>
    <property type="project" value="InterPro"/>
</dbReference>
<dbReference type="GO" id="GO:0004623">
    <property type="term" value="F:phospholipase A2 activity"/>
    <property type="evidence" value="ECO:0007669"/>
    <property type="project" value="InterPro"/>
</dbReference>
<sequence length="219" mass="23040">MKTATKYLTICLVIGTCLWAMLESPQALGGRDGTETASAVAVDALVHEPGERAEVTIPRGFGRAMGYAPRLQQGLLVDPTGECSGPLPLPASFDAVCRRHDLGYDLLRYADESGQPLPTSARRAIDDQFDAGLHAACTSGDWSCVALADTASAAVRVNSWRQHWAAPWHETPASIVQAASGITVLLSALGLAGVGLGRLRPRRLRRPVAAIATTSAVSA</sequence>
<comment type="caution">
    <text evidence="2">The sequence shown here is derived from an EMBL/GenBank/DDBJ whole genome shotgun (WGS) entry which is preliminary data.</text>
</comment>
<dbReference type="RefSeq" id="WP_171242686.1">
    <property type="nucleotide sequence ID" value="NZ_JABEPQ010000001.1"/>
</dbReference>
<protein>
    <recommendedName>
        <fullName evidence="4">Phospholipase A2</fullName>
    </recommendedName>
</protein>
<feature type="transmembrane region" description="Helical" evidence="1">
    <location>
        <begin position="175"/>
        <end position="196"/>
    </location>
</feature>
<dbReference type="EMBL" id="JABEPQ010000001">
    <property type="protein sequence ID" value="NNM45695.1"/>
    <property type="molecule type" value="Genomic_DNA"/>
</dbReference>
<dbReference type="SUPFAM" id="SSF48619">
    <property type="entry name" value="Phospholipase A2, PLA2"/>
    <property type="match status" value="1"/>
</dbReference>
<evidence type="ECO:0000256" key="1">
    <source>
        <dbReference type="SAM" id="Phobius"/>
    </source>
</evidence>
<dbReference type="Gene3D" id="1.20.90.10">
    <property type="entry name" value="Phospholipase A2 domain"/>
    <property type="match status" value="1"/>
</dbReference>